<dbReference type="Pfam" id="PF07058">
    <property type="entry name" value="MAP70"/>
    <property type="match status" value="1"/>
</dbReference>
<comment type="caution">
    <text evidence="7">The sequence shown here is derived from an EMBL/GenBank/DDBJ whole genome shotgun (WGS) entry which is preliminary data.</text>
</comment>
<evidence type="ECO:0000256" key="2">
    <source>
        <dbReference type="ARBA" id="ARBA00008825"/>
    </source>
</evidence>
<comment type="similarity">
    <text evidence="2">Belongs to the MAP70 family.</text>
</comment>
<organism evidence="7 8">
    <name type="scientific">Flemingia macrophylla</name>
    <dbReference type="NCBI Taxonomy" id="520843"/>
    <lineage>
        <taxon>Eukaryota</taxon>
        <taxon>Viridiplantae</taxon>
        <taxon>Streptophyta</taxon>
        <taxon>Embryophyta</taxon>
        <taxon>Tracheophyta</taxon>
        <taxon>Spermatophyta</taxon>
        <taxon>Magnoliopsida</taxon>
        <taxon>eudicotyledons</taxon>
        <taxon>Gunneridae</taxon>
        <taxon>Pentapetalae</taxon>
        <taxon>rosids</taxon>
        <taxon>fabids</taxon>
        <taxon>Fabales</taxon>
        <taxon>Fabaceae</taxon>
        <taxon>Papilionoideae</taxon>
        <taxon>50 kb inversion clade</taxon>
        <taxon>NPAAA clade</taxon>
        <taxon>indigoferoid/millettioid clade</taxon>
        <taxon>Phaseoleae</taxon>
        <taxon>Flemingia</taxon>
    </lineage>
</organism>
<evidence type="ECO:0000313" key="8">
    <source>
        <dbReference type="Proteomes" id="UP001603857"/>
    </source>
</evidence>
<comment type="subcellular location">
    <subcellularLocation>
        <location evidence="1">Cytoplasm</location>
        <location evidence="1">Cytoskeleton</location>
    </subcellularLocation>
</comment>
<evidence type="ECO:0000256" key="5">
    <source>
        <dbReference type="ARBA" id="ARBA00023054"/>
    </source>
</evidence>
<sequence>MLTNDEEMKMLTKKVEALIKAMAIEWKKTNREAAAREKEAASKISDDNRKIKRSNSSRRLMKEHRRLCSENMKAIY</sequence>
<reference evidence="7 8" key="1">
    <citation type="submission" date="2024-08" db="EMBL/GenBank/DDBJ databases">
        <title>Insights into the chromosomal genome structure of Flemingia macrophylla.</title>
        <authorList>
            <person name="Ding Y."/>
            <person name="Zhao Y."/>
            <person name="Bi W."/>
            <person name="Wu M."/>
            <person name="Zhao G."/>
            <person name="Gong Y."/>
            <person name="Li W."/>
            <person name="Zhang P."/>
        </authorList>
    </citation>
    <scope>NUCLEOTIDE SEQUENCE [LARGE SCALE GENOMIC DNA]</scope>
    <source>
        <strain evidence="7">DYQJB</strain>
        <tissue evidence="7">Leaf</tissue>
    </source>
</reference>
<evidence type="ECO:0000313" key="7">
    <source>
        <dbReference type="EMBL" id="KAL2341396.1"/>
    </source>
</evidence>
<dbReference type="InterPro" id="IPR009768">
    <property type="entry name" value="MAP70"/>
</dbReference>
<evidence type="ECO:0000256" key="6">
    <source>
        <dbReference type="ARBA" id="ARBA00023212"/>
    </source>
</evidence>
<keyword evidence="3" id="KW-0963">Cytoplasm</keyword>
<gene>
    <name evidence="7" type="ORF">Fmac_009336</name>
</gene>
<dbReference type="GO" id="GO:0005874">
    <property type="term" value="C:microtubule"/>
    <property type="evidence" value="ECO:0007669"/>
    <property type="project" value="UniProtKB-KW"/>
</dbReference>
<proteinExistence type="inferred from homology"/>
<evidence type="ECO:0000256" key="3">
    <source>
        <dbReference type="ARBA" id="ARBA00022490"/>
    </source>
</evidence>
<keyword evidence="6" id="KW-0206">Cytoskeleton</keyword>
<accession>A0ABD1MZY3</accession>
<dbReference type="Proteomes" id="UP001603857">
    <property type="component" value="Unassembled WGS sequence"/>
</dbReference>
<keyword evidence="4" id="KW-0493">Microtubule</keyword>
<keyword evidence="5" id="KW-0175">Coiled coil</keyword>
<evidence type="ECO:0000256" key="4">
    <source>
        <dbReference type="ARBA" id="ARBA00022701"/>
    </source>
</evidence>
<name>A0ABD1MZY3_9FABA</name>
<protein>
    <submittedName>
        <fullName evidence="7">Uncharacterized protein</fullName>
    </submittedName>
</protein>
<dbReference type="EMBL" id="JBGMDY010000003">
    <property type="protein sequence ID" value="KAL2341396.1"/>
    <property type="molecule type" value="Genomic_DNA"/>
</dbReference>
<dbReference type="AlphaFoldDB" id="A0ABD1MZY3"/>
<evidence type="ECO:0000256" key="1">
    <source>
        <dbReference type="ARBA" id="ARBA00004245"/>
    </source>
</evidence>
<keyword evidence="8" id="KW-1185">Reference proteome</keyword>